<keyword evidence="4" id="KW-0472">Membrane</keyword>
<dbReference type="EMBL" id="MCOG01000087">
    <property type="protein sequence ID" value="ORY54201.1"/>
    <property type="molecule type" value="Genomic_DNA"/>
</dbReference>
<accession>A0A1Y2D4J5</accession>
<dbReference type="Gene3D" id="1.20.58.70">
    <property type="match status" value="1"/>
</dbReference>
<dbReference type="GO" id="GO:0012505">
    <property type="term" value="C:endomembrane system"/>
    <property type="evidence" value="ECO:0007669"/>
    <property type="project" value="TreeGrafter"/>
</dbReference>
<dbReference type="Pfam" id="PF05739">
    <property type="entry name" value="SNARE"/>
    <property type="match status" value="1"/>
</dbReference>
<feature type="transmembrane region" description="Helical" evidence="4">
    <location>
        <begin position="270"/>
        <end position="290"/>
    </location>
</feature>
<dbReference type="PANTHER" id="PTHR19957">
    <property type="entry name" value="SYNTAXIN"/>
    <property type="match status" value="1"/>
</dbReference>
<proteinExistence type="inferred from homology"/>
<evidence type="ECO:0000256" key="2">
    <source>
        <dbReference type="ARBA" id="ARBA00009063"/>
    </source>
</evidence>
<comment type="similarity">
    <text evidence="2">Belongs to the syntaxin family.</text>
</comment>
<reference evidence="6 7" key="1">
    <citation type="submission" date="2016-08" db="EMBL/GenBank/DDBJ databases">
        <title>A Parts List for Fungal Cellulosomes Revealed by Comparative Genomics.</title>
        <authorList>
            <consortium name="DOE Joint Genome Institute"/>
            <person name="Haitjema C.H."/>
            <person name="Gilmore S.P."/>
            <person name="Henske J.K."/>
            <person name="Solomon K.V."/>
            <person name="De Groot R."/>
            <person name="Kuo A."/>
            <person name="Mondo S.J."/>
            <person name="Salamov A.A."/>
            <person name="Labutti K."/>
            <person name="Zhao Z."/>
            <person name="Chiniquy J."/>
            <person name="Barry K."/>
            <person name="Brewer H.M."/>
            <person name="Purvine S.O."/>
            <person name="Wright A.T."/>
            <person name="Boxma B."/>
            <person name="Van Alen T."/>
            <person name="Hackstein J.H."/>
            <person name="Baker S.E."/>
            <person name="Grigoriev I.V."/>
            <person name="O'Malley M.A."/>
        </authorList>
    </citation>
    <scope>NUCLEOTIDE SEQUENCE [LARGE SCALE GENOMIC DNA]</scope>
    <source>
        <strain evidence="6 7">G1</strain>
    </source>
</reference>
<dbReference type="SMART" id="SM00397">
    <property type="entry name" value="t_SNARE"/>
    <property type="match status" value="1"/>
</dbReference>
<gene>
    <name evidence="6" type="ORF">LY90DRAFT_507760</name>
</gene>
<dbReference type="STRING" id="1754190.A0A1Y2D4J5"/>
<dbReference type="SUPFAM" id="SSF47661">
    <property type="entry name" value="t-snare proteins"/>
    <property type="match status" value="1"/>
</dbReference>
<evidence type="ECO:0000256" key="1">
    <source>
        <dbReference type="ARBA" id="ARBA00004211"/>
    </source>
</evidence>
<evidence type="ECO:0000313" key="6">
    <source>
        <dbReference type="EMBL" id="ORY54201.1"/>
    </source>
</evidence>
<keyword evidence="4" id="KW-0812">Transmembrane</keyword>
<dbReference type="InterPro" id="IPR010989">
    <property type="entry name" value="SNARE"/>
</dbReference>
<evidence type="ECO:0000256" key="4">
    <source>
        <dbReference type="SAM" id="Phobius"/>
    </source>
</evidence>
<dbReference type="GO" id="GO:0005886">
    <property type="term" value="C:plasma membrane"/>
    <property type="evidence" value="ECO:0007669"/>
    <property type="project" value="TreeGrafter"/>
</dbReference>
<sequence>MNRDLISALKSDNNYPTEFKQGDISNQKPEMTQIVVDEEFDSKIKHIQRELDIATNDINQMRKLGAQLRTNVNTSKVYETNELLDKLNLEVSSRLRDVGNEILVLGQKTKSGPKDKNTPLRVSFQRKIAKDFKDTFAEYNRVKEENQKEAYKMFKHQYRITNSAATESEIQKAFEENNNEPVFIKELSSTQLSKRAYKESQDRNAEMKRIEQSIEELLYAFQDMQTMLVTQNEKIITIEDTIDQAEEAVEQASNEMVKAVEKRKNSRKTLWIITIIVAVLLLLLFLYIYINFIKPIVDTTSDVVDTFTPNNNENNQ</sequence>
<dbReference type="GO" id="GO:0006887">
    <property type="term" value="P:exocytosis"/>
    <property type="evidence" value="ECO:0007669"/>
    <property type="project" value="TreeGrafter"/>
</dbReference>
<keyword evidence="7" id="KW-1185">Reference proteome</keyword>
<organism evidence="6 7">
    <name type="scientific">Neocallimastix californiae</name>
    <dbReference type="NCBI Taxonomy" id="1754190"/>
    <lineage>
        <taxon>Eukaryota</taxon>
        <taxon>Fungi</taxon>
        <taxon>Fungi incertae sedis</taxon>
        <taxon>Chytridiomycota</taxon>
        <taxon>Chytridiomycota incertae sedis</taxon>
        <taxon>Neocallimastigomycetes</taxon>
        <taxon>Neocallimastigales</taxon>
        <taxon>Neocallimastigaceae</taxon>
        <taxon>Neocallimastix</taxon>
    </lineage>
</organism>
<dbReference type="GO" id="GO:0006886">
    <property type="term" value="P:intracellular protein transport"/>
    <property type="evidence" value="ECO:0007669"/>
    <property type="project" value="TreeGrafter"/>
</dbReference>
<feature type="coiled-coil region" evidence="3">
    <location>
        <begin position="228"/>
        <end position="269"/>
    </location>
</feature>
<dbReference type="InterPro" id="IPR045242">
    <property type="entry name" value="Syntaxin"/>
</dbReference>
<evidence type="ECO:0000259" key="5">
    <source>
        <dbReference type="PROSITE" id="PS50192"/>
    </source>
</evidence>
<dbReference type="PANTHER" id="PTHR19957:SF307">
    <property type="entry name" value="PROTEIN SSO1-RELATED"/>
    <property type="match status" value="1"/>
</dbReference>
<dbReference type="AlphaFoldDB" id="A0A1Y2D4J5"/>
<dbReference type="Proteomes" id="UP000193920">
    <property type="component" value="Unassembled WGS sequence"/>
</dbReference>
<dbReference type="GO" id="GO:0000149">
    <property type="term" value="F:SNARE binding"/>
    <property type="evidence" value="ECO:0007669"/>
    <property type="project" value="TreeGrafter"/>
</dbReference>
<keyword evidence="3" id="KW-0175">Coiled coil</keyword>
<dbReference type="GO" id="GO:0048278">
    <property type="term" value="P:vesicle docking"/>
    <property type="evidence" value="ECO:0007669"/>
    <property type="project" value="TreeGrafter"/>
</dbReference>
<feature type="domain" description="T-SNARE coiled-coil homology" evidence="5">
    <location>
        <begin position="197"/>
        <end position="259"/>
    </location>
</feature>
<evidence type="ECO:0000256" key="3">
    <source>
        <dbReference type="SAM" id="Coils"/>
    </source>
</evidence>
<dbReference type="GO" id="GO:0006906">
    <property type="term" value="P:vesicle fusion"/>
    <property type="evidence" value="ECO:0007669"/>
    <property type="project" value="TreeGrafter"/>
</dbReference>
<keyword evidence="4" id="KW-1133">Transmembrane helix</keyword>
<comment type="subcellular location">
    <subcellularLocation>
        <location evidence="1">Membrane</location>
        <topology evidence="1">Single-pass type IV membrane protein</topology>
    </subcellularLocation>
</comment>
<protein>
    <submittedName>
        <fullName evidence="6">t-SNARE</fullName>
    </submittedName>
</protein>
<evidence type="ECO:0000313" key="7">
    <source>
        <dbReference type="Proteomes" id="UP000193920"/>
    </source>
</evidence>
<comment type="caution">
    <text evidence="6">The sequence shown here is derived from an EMBL/GenBank/DDBJ whole genome shotgun (WGS) entry which is preliminary data.</text>
</comment>
<dbReference type="GO" id="GO:0005484">
    <property type="term" value="F:SNAP receptor activity"/>
    <property type="evidence" value="ECO:0007669"/>
    <property type="project" value="TreeGrafter"/>
</dbReference>
<name>A0A1Y2D4J5_9FUNG</name>
<dbReference type="PROSITE" id="PS50192">
    <property type="entry name" value="T_SNARE"/>
    <property type="match status" value="1"/>
</dbReference>
<dbReference type="OrthoDB" id="10255013at2759"/>
<dbReference type="GO" id="GO:0031201">
    <property type="term" value="C:SNARE complex"/>
    <property type="evidence" value="ECO:0007669"/>
    <property type="project" value="TreeGrafter"/>
</dbReference>
<dbReference type="InterPro" id="IPR000727">
    <property type="entry name" value="T_SNARE_dom"/>
</dbReference>